<organism evidence="1 2">
    <name type="scientific">Araneus ventricosus</name>
    <name type="common">Orbweaver spider</name>
    <name type="synonym">Epeira ventricosa</name>
    <dbReference type="NCBI Taxonomy" id="182803"/>
    <lineage>
        <taxon>Eukaryota</taxon>
        <taxon>Metazoa</taxon>
        <taxon>Ecdysozoa</taxon>
        <taxon>Arthropoda</taxon>
        <taxon>Chelicerata</taxon>
        <taxon>Arachnida</taxon>
        <taxon>Araneae</taxon>
        <taxon>Araneomorphae</taxon>
        <taxon>Entelegynae</taxon>
        <taxon>Araneoidea</taxon>
        <taxon>Araneidae</taxon>
        <taxon>Araneus</taxon>
    </lineage>
</organism>
<protein>
    <submittedName>
        <fullName evidence="1">Uncharacterized protein</fullName>
    </submittedName>
</protein>
<sequence length="84" mass="9595">MNDNRYNSSSTEVGVLAAITGSGPTLLLGDTYYQWRGEHNHTIIASPSEAKHRLLIRRLLTYELVMSIRDSKSDRRTKPKMFDL</sequence>
<accession>A0A4Y2LC26</accession>
<dbReference type="AlphaFoldDB" id="A0A4Y2LC26"/>
<dbReference type="Proteomes" id="UP000499080">
    <property type="component" value="Unassembled WGS sequence"/>
</dbReference>
<dbReference type="EMBL" id="BGPR01005541">
    <property type="protein sequence ID" value="GBN11136.1"/>
    <property type="molecule type" value="Genomic_DNA"/>
</dbReference>
<keyword evidence="2" id="KW-1185">Reference proteome</keyword>
<reference evidence="1 2" key="1">
    <citation type="journal article" date="2019" name="Sci. Rep.">
        <title>Orb-weaving spider Araneus ventricosus genome elucidates the spidroin gene catalogue.</title>
        <authorList>
            <person name="Kono N."/>
            <person name="Nakamura H."/>
            <person name="Ohtoshi R."/>
            <person name="Moran D.A.P."/>
            <person name="Shinohara A."/>
            <person name="Yoshida Y."/>
            <person name="Fujiwara M."/>
            <person name="Mori M."/>
            <person name="Tomita M."/>
            <person name="Arakawa K."/>
        </authorList>
    </citation>
    <scope>NUCLEOTIDE SEQUENCE [LARGE SCALE GENOMIC DNA]</scope>
</reference>
<proteinExistence type="predicted"/>
<evidence type="ECO:0000313" key="2">
    <source>
        <dbReference type="Proteomes" id="UP000499080"/>
    </source>
</evidence>
<comment type="caution">
    <text evidence="1">The sequence shown here is derived from an EMBL/GenBank/DDBJ whole genome shotgun (WGS) entry which is preliminary data.</text>
</comment>
<evidence type="ECO:0000313" key="1">
    <source>
        <dbReference type="EMBL" id="GBN11136.1"/>
    </source>
</evidence>
<name>A0A4Y2LC26_ARAVE</name>
<gene>
    <name evidence="1" type="ORF">AVEN_91333_1</name>
</gene>